<dbReference type="CDD" id="cd06307">
    <property type="entry name" value="PBP1_sugar_binding"/>
    <property type="match status" value="1"/>
</dbReference>
<proteinExistence type="predicted"/>
<evidence type="ECO:0000256" key="2">
    <source>
        <dbReference type="ARBA" id="ARBA00023125"/>
    </source>
</evidence>
<accession>A0A2X3DQT9</accession>
<dbReference type="InterPro" id="IPR010982">
    <property type="entry name" value="Lambda_DNA-bd_dom_sf"/>
</dbReference>
<organism evidence="5 6">
    <name type="scientific">Klebsiella pneumoniae</name>
    <dbReference type="NCBI Taxonomy" id="573"/>
    <lineage>
        <taxon>Bacteria</taxon>
        <taxon>Pseudomonadati</taxon>
        <taxon>Pseudomonadota</taxon>
        <taxon>Gammaproteobacteria</taxon>
        <taxon>Enterobacterales</taxon>
        <taxon>Enterobacteriaceae</taxon>
        <taxon>Klebsiella/Raoultella group</taxon>
        <taxon>Klebsiella</taxon>
        <taxon>Klebsiella pneumoniae complex</taxon>
    </lineage>
</organism>
<dbReference type="GO" id="GO:0055085">
    <property type="term" value="P:transmembrane transport"/>
    <property type="evidence" value="ECO:0007669"/>
    <property type="project" value="UniProtKB-ARBA"/>
</dbReference>
<keyword evidence="1" id="KW-0805">Transcription regulation</keyword>
<dbReference type="GO" id="GO:0000976">
    <property type="term" value="F:transcription cis-regulatory region binding"/>
    <property type="evidence" value="ECO:0007669"/>
    <property type="project" value="TreeGrafter"/>
</dbReference>
<dbReference type="InterPro" id="IPR028082">
    <property type="entry name" value="Peripla_BP_I"/>
</dbReference>
<keyword evidence="3" id="KW-0804">Transcription</keyword>
<dbReference type="InterPro" id="IPR025997">
    <property type="entry name" value="SBP_2_dom"/>
</dbReference>
<feature type="domain" description="HTH lacI-type" evidence="4">
    <location>
        <begin position="9"/>
        <end position="49"/>
    </location>
</feature>
<dbReference type="Gene3D" id="3.40.50.2300">
    <property type="match status" value="2"/>
</dbReference>
<reference evidence="5 6" key="1">
    <citation type="submission" date="2018-06" db="EMBL/GenBank/DDBJ databases">
        <authorList>
            <consortium name="Pathogen Informatics"/>
            <person name="Doyle S."/>
        </authorList>
    </citation>
    <scope>NUCLEOTIDE SEQUENCE [LARGE SCALE GENOMIC DNA]</scope>
    <source>
        <strain evidence="5 6">NCTC9645</strain>
    </source>
</reference>
<evidence type="ECO:0000259" key="4">
    <source>
        <dbReference type="PROSITE" id="PS50932"/>
    </source>
</evidence>
<dbReference type="InterPro" id="IPR000843">
    <property type="entry name" value="HTH_LacI"/>
</dbReference>
<dbReference type="GO" id="GO:0003700">
    <property type="term" value="F:DNA-binding transcription factor activity"/>
    <property type="evidence" value="ECO:0007669"/>
    <property type="project" value="TreeGrafter"/>
</dbReference>
<evidence type="ECO:0000313" key="5">
    <source>
        <dbReference type="EMBL" id="SQC23405.1"/>
    </source>
</evidence>
<keyword evidence="2" id="KW-0238">DNA-binding</keyword>
<dbReference type="SUPFAM" id="SSF47413">
    <property type="entry name" value="lambda repressor-like DNA-binding domains"/>
    <property type="match status" value="1"/>
</dbReference>
<protein>
    <submittedName>
        <fullName evidence="5">Transcriptional regulator</fullName>
    </submittedName>
</protein>
<evidence type="ECO:0000313" key="6">
    <source>
        <dbReference type="Proteomes" id="UP000250675"/>
    </source>
</evidence>
<dbReference type="Pfam" id="PF13407">
    <property type="entry name" value="Peripla_BP_4"/>
    <property type="match status" value="1"/>
</dbReference>
<dbReference type="AlphaFoldDB" id="A0A2X3DQT9"/>
<evidence type="ECO:0000256" key="3">
    <source>
        <dbReference type="ARBA" id="ARBA00023163"/>
    </source>
</evidence>
<dbReference type="PROSITE" id="PS50932">
    <property type="entry name" value="HTH_LACI_2"/>
    <property type="match status" value="1"/>
</dbReference>
<gene>
    <name evidence="5" type="primary">rbsB_3</name>
    <name evidence="5" type="ORF">NCTC9645_03503</name>
</gene>
<sequence>MKRGAMKNISLAMLARQIGVGVATVDRVLNERGGVSPQTTRKVLQAAREAGLKRILPEEHRFPWQIEVFLSSNDSFFFPQLAQDFAAVADSLGYRRLTLHRTFVPESQPTTLARRIARSCQQHQGIIVFGNDHPAVHDALRRCREAGVPAITLATDLPGADRLCHVGINQLQAGRTAGLMLGRMTPRPGEVLMVSGRQDYSAHRLRIQGFREVLSQRFPHLQLSDVLAGEERREQITRLVEQALCRSRNIVGIYNTGAWQYPDCRGAGPPPPRRRRLLDHP</sequence>
<dbReference type="Gene3D" id="1.10.260.40">
    <property type="entry name" value="lambda repressor-like DNA-binding domains"/>
    <property type="match status" value="1"/>
</dbReference>
<name>A0A2X3DQT9_KLEPN</name>
<dbReference type="PANTHER" id="PTHR30146">
    <property type="entry name" value="LACI-RELATED TRANSCRIPTIONAL REPRESSOR"/>
    <property type="match status" value="1"/>
</dbReference>
<dbReference type="PANTHER" id="PTHR30146:SF152">
    <property type="entry name" value="TRANSCRIPTIONAL REGULATORY PROTEIN"/>
    <property type="match status" value="1"/>
</dbReference>
<dbReference type="EMBL" id="UASO01000004">
    <property type="protein sequence ID" value="SQC23405.1"/>
    <property type="molecule type" value="Genomic_DNA"/>
</dbReference>
<evidence type="ECO:0000256" key="1">
    <source>
        <dbReference type="ARBA" id="ARBA00023015"/>
    </source>
</evidence>
<dbReference type="Proteomes" id="UP000250675">
    <property type="component" value="Unassembled WGS sequence"/>
</dbReference>
<dbReference type="SMART" id="SM00354">
    <property type="entry name" value="HTH_LACI"/>
    <property type="match status" value="1"/>
</dbReference>
<dbReference type="SUPFAM" id="SSF53822">
    <property type="entry name" value="Periplasmic binding protein-like I"/>
    <property type="match status" value="1"/>
</dbReference>
<dbReference type="Pfam" id="PF00356">
    <property type="entry name" value="LacI"/>
    <property type="match status" value="1"/>
</dbReference>
<dbReference type="CDD" id="cd01392">
    <property type="entry name" value="HTH_LacI"/>
    <property type="match status" value="1"/>
</dbReference>